<keyword evidence="3" id="KW-1185">Reference proteome</keyword>
<dbReference type="PANTHER" id="PTHR12243">
    <property type="entry name" value="MADF DOMAIN TRANSCRIPTION FACTOR"/>
    <property type="match status" value="1"/>
</dbReference>
<dbReference type="FunCoup" id="A0A6J2XDA8">
    <property type="interactions" value="35"/>
</dbReference>
<dbReference type="Proteomes" id="UP000504635">
    <property type="component" value="Unplaced"/>
</dbReference>
<dbReference type="GO" id="GO:0005634">
    <property type="term" value="C:nucleus"/>
    <property type="evidence" value="ECO:0007669"/>
    <property type="project" value="TreeGrafter"/>
</dbReference>
<evidence type="ECO:0000313" key="4">
    <source>
        <dbReference type="RefSeq" id="XP_030748950.1"/>
    </source>
</evidence>
<evidence type="ECO:0000313" key="3">
    <source>
        <dbReference type="Proteomes" id="UP000504635"/>
    </source>
</evidence>
<dbReference type="AlphaFoldDB" id="A0A6J2XDA8"/>
<proteinExistence type="predicted"/>
<dbReference type="OrthoDB" id="5984255at2759"/>
<dbReference type="RefSeq" id="XP_030748950.1">
    <property type="nucleotide sequence ID" value="XM_030893090.1"/>
</dbReference>
<dbReference type="GO" id="GO:0006357">
    <property type="term" value="P:regulation of transcription by RNA polymerase II"/>
    <property type="evidence" value="ECO:0007669"/>
    <property type="project" value="TreeGrafter"/>
</dbReference>
<dbReference type="PANTHER" id="PTHR12243:SF60">
    <property type="entry name" value="SI:CH211-15D5.12-RELATED"/>
    <property type="match status" value="1"/>
</dbReference>
<feature type="domain" description="MADF" evidence="2">
    <location>
        <begin position="11"/>
        <end position="99"/>
    </location>
</feature>
<dbReference type="SMART" id="SM00595">
    <property type="entry name" value="MADF"/>
    <property type="match status" value="1"/>
</dbReference>
<dbReference type="InParanoid" id="A0A6J2XDA8"/>
<evidence type="ECO:0000259" key="2">
    <source>
        <dbReference type="PROSITE" id="PS51029"/>
    </source>
</evidence>
<protein>
    <submittedName>
        <fullName evidence="4">Uncharacterized protein LOC115877027</fullName>
    </submittedName>
</protein>
<dbReference type="GeneID" id="115877027"/>
<dbReference type="InterPro" id="IPR006578">
    <property type="entry name" value="MADF-dom"/>
</dbReference>
<reference evidence="4" key="1">
    <citation type="submission" date="2025-08" db="UniProtKB">
        <authorList>
            <consortium name="RefSeq"/>
        </authorList>
    </citation>
    <scope>IDENTIFICATION</scope>
    <source>
        <tissue evidence="4">Gonads</tissue>
    </source>
</reference>
<dbReference type="KEGG" id="soy:115877027"/>
<feature type="region of interest" description="Disordered" evidence="1">
    <location>
        <begin position="128"/>
        <end position="171"/>
    </location>
</feature>
<evidence type="ECO:0000256" key="1">
    <source>
        <dbReference type="SAM" id="MobiDB-lite"/>
    </source>
</evidence>
<sequence>MKLKMSENNEIFIETVRSYVFLYDTTHEHYKNMLKKSEAWNEIAKTLNMTAESAKQKWKNLRDSYVRYKKFTTGKTGQAKKYHKWPWSIHMKFLDYTLKPRLHSSNVPTEILSETEDSQFSEAENLLMSDDTQETNASRERSSTPLRTPARPKEKKNKSRSHPSIENGSDDVDKVIDFLSNKRSKQGIDDVDHLFLSYAATFKKFSPLTQAKLKVELAKLFAETEIKELEAQSPPAIEASASHSRASSVNSLHYLDHNYSGTSQHLDPNTQTQIYSERSSCQSNLFSTKDVYEEASDMIENSEDIYLNVT</sequence>
<accession>A0A6J2XDA8</accession>
<dbReference type="InterPro" id="IPR039353">
    <property type="entry name" value="TF_Adf1"/>
</dbReference>
<organism evidence="3 4">
    <name type="scientific">Sitophilus oryzae</name>
    <name type="common">Rice weevil</name>
    <name type="synonym">Curculio oryzae</name>
    <dbReference type="NCBI Taxonomy" id="7048"/>
    <lineage>
        <taxon>Eukaryota</taxon>
        <taxon>Metazoa</taxon>
        <taxon>Ecdysozoa</taxon>
        <taxon>Arthropoda</taxon>
        <taxon>Hexapoda</taxon>
        <taxon>Insecta</taxon>
        <taxon>Pterygota</taxon>
        <taxon>Neoptera</taxon>
        <taxon>Endopterygota</taxon>
        <taxon>Coleoptera</taxon>
        <taxon>Polyphaga</taxon>
        <taxon>Cucujiformia</taxon>
        <taxon>Curculionidae</taxon>
        <taxon>Dryophthorinae</taxon>
        <taxon>Sitophilus</taxon>
    </lineage>
</organism>
<name>A0A6J2XDA8_SITOR</name>
<dbReference type="Pfam" id="PF10545">
    <property type="entry name" value="MADF_DNA_bdg"/>
    <property type="match status" value="1"/>
</dbReference>
<dbReference type="PROSITE" id="PS51029">
    <property type="entry name" value="MADF"/>
    <property type="match status" value="1"/>
</dbReference>
<dbReference type="GO" id="GO:0005667">
    <property type="term" value="C:transcription regulator complex"/>
    <property type="evidence" value="ECO:0007669"/>
    <property type="project" value="TreeGrafter"/>
</dbReference>
<gene>
    <name evidence="4" type="primary">LOC115877027</name>
</gene>